<evidence type="ECO:0000256" key="5">
    <source>
        <dbReference type="RuleBase" id="RU366054"/>
    </source>
</evidence>
<dbReference type="AlphaFoldDB" id="A0A7J6G7S1"/>
<keyword evidence="4 5" id="KW-0472">Membrane</keyword>
<feature type="domain" description="Band 7" evidence="7">
    <location>
        <begin position="27"/>
        <end position="185"/>
    </location>
</feature>
<feature type="compositionally biased region" description="Polar residues" evidence="6">
    <location>
        <begin position="940"/>
        <end position="956"/>
    </location>
</feature>
<keyword evidence="2 5" id="KW-1003">Cell membrane</keyword>
<evidence type="ECO:0000256" key="6">
    <source>
        <dbReference type="SAM" id="MobiDB-lite"/>
    </source>
</evidence>
<dbReference type="InterPro" id="IPR001107">
    <property type="entry name" value="Band_7"/>
</dbReference>
<gene>
    <name evidence="8" type="ORF">F8388_022098</name>
</gene>
<evidence type="ECO:0000313" key="9">
    <source>
        <dbReference type="Proteomes" id="UP000525078"/>
    </source>
</evidence>
<organism evidence="8 9">
    <name type="scientific">Cannabis sativa</name>
    <name type="common">Hemp</name>
    <name type="synonym">Marijuana</name>
    <dbReference type="NCBI Taxonomy" id="3483"/>
    <lineage>
        <taxon>Eukaryota</taxon>
        <taxon>Viridiplantae</taxon>
        <taxon>Streptophyta</taxon>
        <taxon>Embryophyta</taxon>
        <taxon>Tracheophyta</taxon>
        <taxon>Spermatophyta</taxon>
        <taxon>Magnoliopsida</taxon>
        <taxon>eudicotyledons</taxon>
        <taxon>Gunneridae</taxon>
        <taxon>Pentapetalae</taxon>
        <taxon>rosids</taxon>
        <taxon>fabids</taxon>
        <taxon>Rosales</taxon>
        <taxon>Cannabaceae</taxon>
        <taxon>Cannabis</taxon>
    </lineage>
</organism>
<dbReference type="PANTHER" id="PTHR13806">
    <property type="entry name" value="FLOTILLIN-RELATED"/>
    <property type="match status" value="1"/>
</dbReference>
<evidence type="ECO:0000259" key="7">
    <source>
        <dbReference type="Pfam" id="PF01145"/>
    </source>
</evidence>
<comment type="caution">
    <text evidence="8">The sequence shown here is derived from an EMBL/GenBank/DDBJ whole genome shotgun (WGS) entry which is preliminary data.</text>
</comment>
<dbReference type="SUPFAM" id="SSF117892">
    <property type="entry name" value="Band 7/SPFH domain"/>
    <property type="match status" value="2"/>
</dbReference>
<dbReference type="InterPro" id="IPR027705">
    <property type="entry name" value="Flotillin_fam"/>
</dbReference>
<accession>A0A7J6G7S1</accession>
<keyword evidence="3" id="KW-0175">Coiled coil</keyword>
<evidence type="ECO:0000256" key="2">
    <source>
        <dbReference type="ARBA" id="ARBA00022475"/>
    </source>
</evidence>
<dbReference type="CDD" id="cd03399">
    <property type="entry name" value="SPFH_flotillin"/>
    <property type="match status" value="2"/>
</dbReference>
<dbReference type="Pfam" id="PF01145">
    <property type="entry name" value="Band_7"/>
    <property type="match status" value="2"/>
</dbReference>
<dbReference type="Proteomes" id="UP000525078">
    <property type="component" value="Unassembled WGS sequence"/>
</dbReference>
<dbReference type="PANTHER" id="PTHR13806:SF31">
    <property type="entry name" value="FLOTILLIN-LIKE PROTEIN 1-RELATED"/>
    <property type="match status" value="1"/>
</dbReference>
<comment type="similarity">
    <text evidence="1 5">Belongs to the band 7/mec-2 family. Flotillin subfamily.</text>
</comment>
<dbReference type="GO" id="GO:0005901">
    <property type="term" value="C:caveola"/>
    <property type="evidence" value="ECO:0007669"/>
    <property type="project" value="UniProtKB-SubCell"/>
</dbReference>
<reference evidence="8 9" key="1">
    <citation type="journal article" date="2020" name="bioRxiv">
        <title>Sequence and annotation of 42 cannabis genomes reveals extensive copy number variation in cannabinoid synthesis and pathogen resistance genes.</title>
        <authorList>
            <person name="Mckernan K.J."/>
            <person name="Helbert Y."/>
            <person name="Kane L.T."/>
            <person name="Ebling H."/>
            <person name="Zhang L."/>
            <person name="Liu B."/>
            <person name="Eaton Z."/>
            <person name="Mclaughlin S."/>
            <person name="Kingan S."/>
            <person name="Baybayan P."/>
            <person name="Concepcion G."/>
            <person name="Jordan M."/>
            <person name="Riva A."/>
            <person name="Barbazuk W."/>
            <person name="Harkins T."/>
        </authorList>
    </citation>
    <scope>NUCLEOTIDE SEQUENCE [LARGE SCALE GENOMIC DNA]</scope>
    <source>
        <strain evidence="9">cv. Jamaican Lion 4</strain>
        <tissue evidence="8">Leaf</tissue>
    </source>
</reference>
<feature type="domain" description="Band 7" evidence="7">
    <location>
        <begin position="475"/>
        <end position="655"/>
    </location>
</feature>
<evidence type="ECO:0000256" key="3">
    <source>
        <dbReference type="ARBA" id="ARBA00023054"/>
    </source>
</evidence>
<dbReference type="InterPro" id="IPR036013">
    <property type="entry name" value="Band_7/SPFH_dom_sf"/>
</dbReference>
<evidence type="ECO:0000256" key="1">
    <source>
        <dbReference type="ARBA" id="ARBA00007161"/>
    </source>
</evidence>
<dbReference type="EMBL" id="JAATIP010000070">
    <property type="protein sequence ID" value="KAF4379011.1"/>
    <property type="molecule type" value="Genomic_DNA"/>
</dbReference>
<evidence type="ECO:0000313" key="8">
    <source>
        <dbReference type="EMBL" id="KAF4379011.1"/>
    </source>
</evidence>
<dbReference type="Gene3D" id="3.30.479.30">
    <property type="entry name" value="Band 7 domain"/>
    <property type="match status" value="2"/>
</dbReference>
<protein>
    <recommendedName>
        <fullName evidence="5">Flotillin-like</fullName>
    </recommendedName>
</protein>
<sequence length="956" mass="106483">MYYKVAKASEYLAITGAGINDVKLLKKAWILPGQSCTVFDLSPVNYTFEVQAMSAEKLPFILPAIFTIGPRMDDMKSLELYAKLMSTHDRLSNHVKELVQGVIEGETRVLAASMTMEQIFRGTKEFKREVFDKVQLELNQFGLLIYNANVKQLVDVPGHEYFSYLGQKTQMEAANQAKIDVSEAKMKGEIGSKLRQGQTVQNAAKIDAETKILSTQRQGEGMKEEIKVRSEVKVFENAREAEVAEANAELAMKKAALTRDAQVAEVEAAKTVAIREAELQKEVERMNALTMTEKLKAEFLTKASVEYDIKVQEANWELYKKQKEAEAIFYEKQKEAEAKKAIAEAELYARQQAAEGELYAKKKEAEGLIALGSAQATYVTTLLQSVGGNYHALRDYLMINNGMFQHIAKINADAVRGLQPKISVWTNGNGNEGDHNNKAMKEVAGVYQMLPPLFKTVQEQTGMLPPSWMGTFTRIAKASEYLVITGAGIDDVKLVKKAWILPGQSCTAFDLSPVNYTFEVQAMSAEKLPFVLPAIFTIGPRADDIKSLELYAKLMTTHDKLSHHVRELVQGVIEGETRVLAASMTMEQIFRGTKEFKREVFDKVQLELNQFGLVIYNANVKQLVDVPGHEYFSYLGQKTQMEAANQAKIDVSEAKMKGEIGSKLREGQTVQNAAKIDAETKILSTQRHGEGMKEEIRVRSEVKVFENAREAEVAEANAELAMKKAGLTKDAQLAEVEAAKAVALREAELQQMVEKMNALTMTEKLKAEFLSKASVEYETKVQEANWDLYKKQKEAEAIFYEKQKEAEAKKAIAEAELYARQQAAEGELYAKKKEAEGLIALGSAQATYVTTLLQSVGGNYHALRDYLMINNGMFQHIAKINADAVRGLQPKISVWTNGNGNEGDHNNKAMKEVAGVYQMLPPLFKTVQEQTGMLPPSWMGTLSTDSPIDHSPNSHT</sequence>
<comment type="subcellular location">
    <subcellularLocation>
        <location evidence="5">Cell membrane</location>
        <topology evidence="5">Lipid-anchor</topology>
    </subcellularLocation>
    <subcellularLocation>
        <location evidence="5">Membrane</location>
        <location evidence="5">Caveola</location>
    </subcellularLocation>
</comment>
<proteinExistence type="inferred from homology"/>
<name>A0A7J6G7S1_CANSA</name>
<evidence type="ECO:0000256" key="4">
    <source>
        <dbReference type="ARBA" id="ARBA00023136"/>
    </source>
</evidence>
<feature type="region of interest" description="Disordered" evidence="6">
    <location>
        <begin position="937"/>
        <end position="956"/>
    </location>
</feature>